<dbReference type="GO" id="GO:0003676">
    <property type="term" value="F:nucleic acid binding"/>
    <property type="evidence" value="ECO:0007669"/>
    <property type="project" value="InterPro"/>
</dbReference>
<dbReference type="InterPro" id="IPR003753">
    <property type="entry name" value="Exonuc_VII_L"/>
</dbReference>
<dbReference type="AlphaFoldDB" id="A0A644WZS4"/>
<dbReference type="InterPro" id="IPR025824">
    <property type="entry name" value="OB-fold_nuc-bd_dom"/>
</dbReference>
<dbReference type="Pfam" id="PF13742">
    <property type="entry name" value="tRNA_anti_2"/>
    <property type="match status" value="1"/>
</dbReference>
<dbReference type="NCBIfam" id="TIGR00237">
    <property type="entry name" value="xseA"/>
    <property type="match status" value="1"/>
</dbReference>
<keyword evidence="1" id="KW-0963">Cytoplasm</keyword>
<dbReference type="GO" id="GO:0006308">
    <property type="term" value="P:DNA catabolic process"/>
    <property type="evidence" value="ECO:0007669"/>
    <property type="project" value="InterPro"/>
</dbReference>
<dbReference type="EMBL" id="VSSQ01001565">
    <property type="protein sequence ID" value="MPM09406.1"/>
    <property type="molecule type" value="Genomic_DNA"/>
</dbReference>
<dbReference type="PANTHER" id="PTHR30008:SF0">
    <property type="entry name" value="EXODEOXYRIBONUCLEASE 7 LARGE SUBUNIT"/>
    <property type="match status" value="1"/>
</dbReference>
<sequence>MQSSGKTSPFLTLSEVLAQVRVVVAREFPLPLWIRADMLKLNHYSASGHAFPELVEKSDGKVTAKCQSMIWADDLQRIAANFRQVTGKQLGDGIEILFRAEVRFHEQYGMRLRIVDIDAQYTLGQMALERKKTIEKLKAEGLFFLNKQVSLAEIPERLAVISAATSRGLHDLKNIIFSTGSAFRIKMTLFTAILQGTKGVETISSRIQQIGKRSNEFDAILIIRGGGDDTGMDCYDNYILARTVCECPIPVITGIGHSTNETVTELVAHTNKITPTDVGYFIINRFAEQLARLQELTSALSAVSLMTMAEQEQILQDMAQSVSEIARSEFQHQKDFLMQAGAIIQQKSIQRIAASVAQIEASRAELRNQTQQIFLKQQHRLSILNSALGQQKLIAIGKEKSILDVLENKVSMLDPQNVLRRGYSITLQNGKVVKSAKSLKDGSEIETLLSDGRVKSIVQKSKKDTK</sequence>
<evidence type="ECO:0000256" key="3">
    <source>
        <dbReference type="ARBA" id="ARBA00022801"/>
    </source>
</evidence>
<accession>A0A644WZS4</accession>
<gene>
    <name evidence="7" type="primary">xseA_15</name>
    <name evidence="7" type="ORF">SDC9_55723</name>
</gene>
<evidence type="ECO:0000256" key="1">
    <source>
        <dbReference type="ARBA" id="ARBA00022490"/>
    </source>
</evidence>
<keyword evidence="4" id="KW-0269">Exonuclease</keyword>
<organism evidence="7">
    <name type="scientific">bioreactor metagenome</name>
    <dbReference type="NCBI Taxonomy" id="1076179"/>
    <lineage>
        <taxon>unclassified sequences</taxon>
        <taxon>metagenomes</taxon>
        <taxon>ecological metagenomes</taxon>
    </lineage>
</organism>
<dbReference type="Pfam" id="PF02601">
    <property type="entry name" value="Exonuc_VII_L"/>
    <property type="match status" value="1"/>
</dbReference>
<evidence type="ECO:0000259" key="6">
    <source>
        <dbReference type="Pfam" id="PF13742"/>
    </source>
</evidence>
<dbReference type="EC" id="3.1.11.6" evidence="7"/>
<keyword evidence="3 7" id="KW-0378">Hydrolase</keyword>
<comment type="caution">
    <text evidence="7">The sequence shown here is derived from an EMBL/GenBank/DDBJ whole genome shotgun (WGS) entry which is preliminary data.</text>
</comment>
<evidence type="ECO:0000256" key="2">
    <source>
        <dbReference type="ARBA" id="ARBA00022722"/>
    </source>
</evidence>
<evidence type="ECO:0000259" key="5">
    <source>
        <dbReference type="Pfam" id="PF02601"/>
    </source>
</evidence>
<evidence type="ECO:0000313" key="7">
    <source>
        <dbReference type="EMBL" id="MPM09406.1"/>
    </source>
</evidence>
<protein>
    <submittedName>
        <fullName evidence="7">Exodeoxyribonuclease 7 large subunit</fullName>
        <ecNumber evidence="7">3.1.11.6</ecNumber>
    </submittedName>
</protein>
<keyword evidence="2" id="KW-0540">Nuclease</keyword>
<dbReference type="PANTHER" id="PTHR30008">
    <property type="entry name" value="EXODEOXYRIBONUCLEASE 7 LARGE SUBUNIT"/>
    <property type="match status" value="1"/>
</dbReference>
<feature type="domain" description="OB-fold nucleic acid binding" evidence="6">
    <location>
        <begin position="11"/>
        <end position="117"/>
    </location>
</feature>
<dbReference type="GO" id="GO:0009318">
    <property type="term" value="C:exodeoxyribonuclease VII complex"/>
    <property type="evidence" value="ECO:0007669"/>
    <property type="project" value="InterPro"/>
</dbReference>
<reference evidence="7" key="1">
    <citation type="submission" date="2019-08" db="EMBL/GenBank/DDBJ databases">
        <authorList>
            <person name="Kucharzyk K."/>
            <person name="Murdoch R.W."/>
            <person name="Higgins S."/>
            <person name="Loffler F."/>
        </authorList>
    </citation>
    <scope>NUCLEOTIDE SEQUENCE</scope>
</reference>
<dbReference type="InterPro" id="IPR020579">
    <property type="entry name" value="Exonuc_VII_lsu_C"/>
</dbReference>
<dbReference type="GO" id="GO:0008855">
    <property type="term" value="F:exodeoxyribonuclease VII activity"/>
    <property type="evidence" value="ECO:0007669"/>
    <property type="project" value="UniProtKB-EC"/>
</dbReference>
<proteinExistence type="predicted"/>
<name>A0A644WZS4_9ZZZZ</name>
<evidence type="ECO:0000256" key="4">
    <source>
        <dbReference type="ARBA" id="ARBA00022839"/>
    </source>
</evidence>
<feature type="domain" description="Exonuclease VII large subunit C-terminal" evidence="5">
    <location>
        <begin position="142"/>
        <end position="456"/>
    </location>
</feature>